<dbReference type="GO" id="GO:0004749">
    <property type="term" value="F:ribose phosphate diphosphokinase activity"/>
    <property type="evidence" value="ECO:0007669"/>
    <property type="project" value="UniProtKB-EC"/>
</dbReference>
<keyword evidence="5" id="KW-0418">Kinase</keyword>
<keyword evidence="2 11" id="KW-0808">Transferase</keyword>
<evidence type="ECO:0000259" key="9">
    <source>
        <dbReference type="Pfam" id="PF00156"/>
    </source>
</evidence>
<dbReference type="GO" id="GO:0000287">
    <property type="term" value="F:magnesium ion binding"/>
    <property type="evidence" value="ECO:0007669"/>
    <property type="project" value="InterPro"/>
</dbReference>
<dbReference type="GO" id="GO:0002189">
    <property type="term" value="C:ribose phosphate diphosphokinase complex"/>
    <property type="evidence" value="ECO:0007669"/>
    <property type="project" value="TreeGrafter"/>
</dbReference>
<comment type="similarity">
    <text evidence="8">Belongs to the ribose-phosphate pyrophosphokinase family.</text>
</comment>
<dbReference type="PANTHER" id="PTHR10210">
    <property type="entry name" value="RIBOSE-PHOSPHATE DIPHOSPHOKINASE FAMILY MEMBER"/>
    <property type="match status" value="1"/>
</dbReference>
<evidence type="ECO:0000256" key="4">
    <source>
        <dbReference type="ARBA" id="ARBA00022741"/>
    </source>
</evidence>
<gene>
    <name evidence="11" type="primary">prs</name>
    <name evidence="11" type="ORF">MEJ65_00265</name>
</gene>
<evidence type="ECO:0000256" key="8">
    <source>
        <dbReference type="RuleBase" id="RU004324"/>
    </source>
</evidence>
<dbReference type="Gene3D" id="3.40.50.2020">
    <property type="match status" value="2"/>
</dbReference>
<keyword evidence="3 8" id="KW-0545">Nucleotide biosynthesis</keyword>
<name>A0AAJ6JYG4_CARRU</name>
<organism evidence="11 12">
    <name type="scientific">Carsonella ruddii</name>
    <dbReference type="NCBI Taxonomy" id="114186"/>
    <lineage>
        <taxon>Bacteria</taxon>
        <taxon>Pseudomonadati</taxon>
        <taxon>Pseudomonadota</taxon>
        <taxon>Gammaproteobacteria</taxon>
        <taxon>Oceanospirillales</taxon>
        <taxon>Halomonadaceae</taxon>
        <taxon>Zymobacter group</taxon>
        <taxon>Candidatus Carsonella</taxon>
    </lineage>
</organism>
<dbReference type="FunFam" id="3.40.50.2020:FF:000014">
    <property type="entry name" value="Ribose-phosphate pyrophosphokinase 1"/>
    <property type="match status" value="1"/>
</dbReference>
<accession>A0AAJ6JYG4</accession>
<dbReference type="GO" id="GO:0006164">
    <property type="term" value="P:purine nucleotide biosynthetic process"/>
    <property type="evidence" value="ECO:0007669"/>
    <property type="project" value="TreeGrafter"/>
</dbReference>
<dbReference type="InterPro" id="IPR029099">
    <property type="entry name" value="Pribosyltran_N"/>
</dbReference>
<dbReference type="GO" id="GO:0005737">
    <property type="term" value="C:cytoplasm"/>
    <property type="evidence" value="ECO:0007669"/>
    <property type="project" value="TreeGrafter"/>
</dbReference>
<dbReference type="NCBIfam" id="TIGR01251">
    <property type="entry name" value="ribP_PPkin"/>
    <property type="match status" value="1"/>
</dbReference>
<evidence type="ECO:0000256" key="3">
    <source>
        <dbReference type="ARBA" id="ARBA00022727"/>
    </source>
</evidence>
<evidence type="ECO:0000256" key="2">
    <source>
        <dbReference type="ARBA" id="ARBA00022679"/>
    </source>
</evidence>
<evidence type="ECO:0000313" key="11">
    <source>
        <dbReference type="EMBL" id="WGS67295.1"/>
    </source>
</evidence>
<dbReference type="GO" id="GO:0006015">
    <property type="term" value="P:5-phosphoribose 1-diphosphate biosynthetic process"/>
    <property type="evidence" value="ECO:0007669"/>
    <property type="project" value="TreeGrafter"/>
</dbReference>
<dbReference type="GO" id="GO:0005524">
    <property type="term" value="F:ATP binding"/>
    <property type="evidence" value="ECO:0007669"/>
    <property type="project" value="UniProtKB-KW"/>
</dbReference>
<reference evidence="11" key="1">
    <citation type="submission" date="2022-02" db="EMBL/GenBank/DDBJ databases">
        <title>Long-read sequencing of the primary endosymbionts of Cacopsylla melanoneura.</title>
        <authorList>
            <person name="Dittmer J."/>
            <person name="Corretto E."/>
            <person name="Stauffer C."/>
            <person name="Schuler H."/>
        </authorList>
    </citation>
    <scope>NUCLEOTIDE SEQUENCE</scope>
    <source>
        <strain evidence="11">Cmel4</strain>
    </source>
</reference>
<protein>
    <recommendedName>
        <fullName evidence="1">ribose-phosphate diphosphokinase</fullName>
        <ecNumber evidence="1">2.7.6.1</ecNumber>
    </recommendedName>
</protein>
<dbReference type="Pfam" id="PF13793">
    <property type="entry name" value="Pribosyltran_N"/>
    <property type="match status" value="1"/>
</dbReference>
<evidence type="ECO:0000313" key="12">
    <source>
        <dbReference type="Proteomes" id="UP001237869"/>
    </source>
</evidence>
<dbReference type="SMART" id="SM01400">
    <property type="entry name" value="Pribosyltran_N"/>
    <property type="match status" value="1"/>
</dbReference>
<dbReference type="InterPro" id="IPR029057">
    <property type="entry name" value="PRTase-like"/>
</dbReference>
<evidence type="ECO:0000256" key="7">
    <source>
        <dbReference type="ARBA" id="ARBA00049535"/>
    </source>
</evidence>
<evidence type="ECO:0000256" key="1">
    <source>
        <dbReference type="ARBA" id="ARBA00013247"/>
    </source>
</evidence>
<dbReference type="Pfam" id="PF00156">
    <property type="entry name" value="Pribosyltran"/>
    <property type="match status" value="1"/>
</dbReference>
<keyword evidence="6" id="KW-0067">ATP-binding</keyword>
<dbReference type="PANTHER" id="PTHR10210:SF32">
    <property type="entry name" value="RIBOSE-PHOSPHATE PYROPHOSPHOKINASE 2"/>
    <property type="match status" value="1"/>
</dbReference>
<sequence>MKVFKPNIIYGDTSLKFFNSLLKIFNIKKNFLKIDKFKDNEYNIQFLKNFTNKSLFILQNLSSPIHDNIINLLLIIDFLKKNPVQNLYLIIPYFSYSRQDKNFSENSPISIKLISNILDYFKVKKIITLDSHSNNFECYFNTPLKILKSTSLIVNDVVKNNIFVDIIISPDIGGILRAKNLANYLNLELVIIDKRRPIINQIKIFCLIGNVKLKNCLIVDDIIDTANSIIEVTNFLFFNKIKNVVVYITHPIFSNNSYYKILNSKIDQLIITDSINFCSNFEKIRIITTKYLFIEEIKKNILEENEA</sequence>
<dbReference type="EC" id="2.7.6.1" evidence="1"/>
<feature type="domain" description="Phosphoribosyltransferase" evidence="9">
    <location>
        <begin position="161"/>
        <end position="242"/>
    </location>
</feature>
<evidence type="ECO:0000256" key="5">
    <source>
        <dbReference type="ARBA" id="ARBA00022777"/>
    </source>
</evidence>
<evidence type="ECO:0000259" key="10">
    <source>
        <dbReference type="Pfam" id="PF13793"/>
    </source>
</evidence>
<dbReference type="CDD" id="cd06223">
    <property type="entry name" value="PRTases_typeI"/>
    <property type="match status" value="1"/>
</dbReference>
<dbReference type="SUPFAM" id="SSF53271">
    <property type="entry name" value="PRTase-like"/>
    <property type="match status" value="1"/>
</dbReference>
<feature type="domain" description="Ribose-phosphate pyrophosphokinase N-terminal" evidence="10">
    <location>
        <begin position="8"/>
        <end position="119"/>
    </location>
</feature>
<comment type="catalytic activity">
    <reaction evidence="7">
        <text>D-ribose 5-phosphate + ATP = 5-phospho-alpha-D-ribose 1-diphosphate + AMP + H(+)</text>
        <dbReference type="Rhea" id="RHEA:15609"/>
        <dbReference type="ChEBI" id="CHEBI:15378"/>
        <dbReference type="ChEBI" id="CHEBI:30616"/>
        <dbReference type="ChEBI" id="CHEBI:58017"/>
        <dbReference type="ChEBI" id="CHEBI:78346"/>
        <dbReference type="ChEBI" id="CHEBI:456215"/>
        <dbReference type="EC" id="2.7.6.1"/>
    </reaction>
</comment>
<dbReference type="EMBL" id="CP092148">
    <property type="protein sequence ID" value="WGS67295.1"/>
    <property type="molecule type" value="Genomic_DNA"/>
</dbReference>
<dbReference type="InterPro" id="IPR005946">
    <property type="entry name" value="Rib-P_diPkinase"/>
</dbReference>
<keyword evidence="4" id="KW-0547">Nucleotide-binding</keyword>
<dbReference type="AlphaFoldDB" id="A0AAJ6JYG4"/>
<proteinExistence type="inferred from homology"/>
<dbReference type="InterPro" id="IPR000836">
    <property type="entry name" value="PRTase_dom"/>
</dbReference>
<evidence type="ECO:0000256" key="6">
    <source>
        <dbReference type="ARBA" id="ARBA00022840"/>
    </source>
</evidence>
<dbReference type="RefSeq" id="WP_280956101.1">
    <property type="nucleotide sequence ID" value="NZ_CP092145.1"/>
</dbReference>
<dbReference type="Proteomes" id="UP001237869">
    <property type="component" value="Chromosome"/>
</dbReference>
<dbReference type="GO" id="GO:0016301">
    <property type="term" value="F:kinase activity"/>
    <property type="evidence" value="ECO:0007669"/>
    <property type="project" value="UniProtKB-KW"/>
</dbReference>